<organism evidence="5 6">
    <name type="scientific">Actinia tenebrosa</name>
    <name type="common">Australian red waratah sea anemone</name>
    <dbReference type="NCBI Taxonomy" id="6105"/>
    <lineage>
        <taxon>Eukaryota</taxon>
        <taxon>Metazoa</taxon>
        <taxon>Cnidaria</taxon>
        <taxon>Anthozoa</taxon>
        <taxon>Hexacorallia</taxon>
        <taxon>Actiniaria</taxon>
        <taxon>Actiniidae</taxon>
        <taxon>Actinia</taxon>
    </lineage>
</organism>
<dbReference type="InParanoid" id="A0A6P8H5Z6"/>
<feature type="domain" description="CHHC U11-48K-type" evidence="4">
    <location>
        <begin position="49"/>
        <end position="76"/>
    </location>
</feature>
<evidence type="ECO:0000256" key="1">
    <source>
        <dbReference type="ARBA" id="ARBA00022723"/>
    </source>
</evidence>
<keyword evidence="2" id="KW-0863">Zinc-finger</keyword>
<feature type="domain" description="CHHC U11-48K-type" evidence="4">
    <location>
        <begin position="17"/>
        <end position="44"/>
    </location>
</feature>
<keyword evidence="5" id="KW-1185">Reference proteome</keyword>
<sequence length="373" mass="42938">MAWSAPSEWDRWDPDRLIVCPYDPIHKVPAKRYQYHVIKCRKNYPEKDFVSCPFNAKHIMLRPELRRHITRCPDRGEVEPYSFKDNEQDSEGFYFKGDTSVPCYKKEPVSRTLDEDWDRDDEDTTSLQNLSEYYANSASLPGGSRQLVEDISSLNSREREQFKRNMRTQAVQSHHSAQQRFSDHANHREAAESIARRIGDIDIRREDENASNSYPRSQWFHPVNSNHQNDVTISKTTNFYLESMQDGDVPLHGQEKHWTSKKDDISASRNCNGFSKDEDKCLRSDYSTSGTIYSHQNNRHFDIATNTNNHSLGVARPEKIGDENSTGIPIFKGAGRAKLAEEARRMNFGLRRSGAPVGRGRGILKLFGSNYQG</sequence>
<keyword evidence="3" id="KW-0862">Zinc</keyword>
<dbReference type="AlphaFoldDB" id="A0A6P8H5Z6"/>
<dbReference type="SUPFAM" id="SSF57667">
    <property type="entry name" value="beta-beta-alpha zinc fingers"/>
    <property type="match status" value="1"/>
</dbReference>
<name>A0A6P8H5Z6_ACTTE</name>
<keyword evidence="1" id="KW-0479">Metal-binding</keyword>
<dbReference type="PANTHER" id="PTHR21402">
    <property type="entry name" value="GAMETOCYTE SPECIFIC FACTOR 1-RELATED"/>
    <property type="match status" value="1"/>
</dbReference>
<dbReference type="PROSITE" id="PS51800">
    <property type="entry name" value="ZF_CHHC_U11_48K"/>
    <property type="match status" value="2"/>
</dbReference>
<dbReference type="RefSeq" id="XP_031550886.1">
    <property type="nucleotide sequence ID" value="XM_031695026.1"/>
</dbReference>
<dbReference type="PANTHER" id="PTHR21402:SF5">
    <property type="entry name" value="GAMETOCYTE SPECIFIC FACTOR 1"/>
    <property type="match status" value="1"/>
</dbReference>
<dbReference type="InterPro" id="IPR051591">
    <property type="entry name" value="UPF0224_FAM112_RNA_Proc"/>
</dbReference>
<gene>
    <name evidence="6" type="primary">LOC116288255</name>
</gene>
<dbReference type="Proteomes" id="UP000515163">
    <property type="component" value="Unplaced"/>
</dbReference>
<proteinExistence type="predicted"/>
<evidence type="ECO:0000259" key="4">
    <source>
        <dbReference type="PROSITE" id="PS51800"/>
    </source>
</evidence>
<evidence type="ECO:0000256" key="2">
    <source>
        <dbReference type="ARBA" id="ARBA00022771"/>
    </source>
</evidence>
<dbReference type="KEGG" id="aten:116288255"/>
<dbReference type="InterPro" id="IPR022776">
    <property type="entry name" value="TRM13/UPF0224_CHHC_Znf_dom"/>
</dbReference>
<accession>A0A6P8H5Z6</accession>
<evidence type="ECO:0000313" key="6">
    <source>
        <dbReference type="RefSeq" id="XP_031550886.1"/>
    </source>
</evidence>
<dbReference type="GO" id="GO:0008270">
    <property type="term" value="F:zinc ion binding"/>
    <property type="evidence" value="ECO:0007669"/>
    <property type="project" value="UniProtKB-KW"/>
</dbReference>
<dbReference type="Pfam" id="PF05253">
    <property type="entry name" value="zf-U11-48K"/>
    <property type="match status" value="2"/>
</dbReference>
<reference evidence="6" key="1">
    <citation type="submission" date="2025-08" db="UniProtKB">
        <authorList>
            <consortium name="RefSeq"/>
        </authorList>
    </citation>
    <scope>IDENTIFICATION</scope>
    <source>
        <tissue evidence="6">Tentacle</tissue>
    </source>
</reference>
<dbReference type="OrthoDB" id="10069248at2759"/>
<dbReference type="GeneID" id="116288255"/>
<dbReference type="InterPro" id="IPR036236">
    <property type="entry name" value="Znf_C2H2_sf"/>
</dbReference>
<protein>
    <submittedName>
        <fullName evidence="6">Uncharacterized protein LOC116288255 isoform X1</fullName>
    </submittedName>
</protein>
<evidence type="ECO:0000313" key="5">
    <source>
        <dbReference type="Proteomes" id="UP000515163"/>
    </source>
</evidence>
<evidence type="ECO:0000256" key="3">
    <source>
        <dbReference type="ARBA" id="ARBA00022833"/>
    </source>
</evidence>